<dbReference type="AlphaFoldDB" id="A0AAN8GBV1"/>
<keyword evidence="2" id="KW-1185">Reference proteome</keyword>
<dbReference type="Proteomes" id="UP001335648">
    <property type="component" value="Unassembled WGS sequence"/>
</dbReference>
<dbReference type="EMBL" id="JAULUE010002066">
    <property type="protein sequence ID" value="KAK5877627.1"/>
    <property type="molecule type" value="Genomic_DNA"/>
</dbReference>
<sequence>MRRRRSERFAGCGSRRLCFVCVLLRSSLACFCRRLSLLLLLASSPRASLLLLAIGMRVRSIIYTTHNAAYPHSPR</sequence>
<gene>
    <name evidence="1" type="ORF">CesoFtcFv8_025115</name>
</gene>
<accession>A0AAN8GBV1</accession>
<reference evidence="1 2" key="1">
    <citation type="journal article" date="2023" name="Mol. Biol. Evol.">
        <title>Genomics of Secondarily Temperate Adaptation in the Only Non-Antarctic Icefish.</title>
        <authorList>
            <person name="Rivera-Colon A.G."/>
            <person name="Rayamajhi N."/>
            <person name="Minhas B.F."/>
            <person name="Madrigal G."/>
            <person name="Bilyk K.T."/>
            <person name="Yoon V."/>
            <person name="Hune M."/>
            <person name="Gregory S."/>
            <person name="Cheng C.H.C."/>
            <person name="Catchen J.M."/>
        </authorList>
    </citation>
    <scope>NUCLEOTIDE SEQUENCE [LARGE SCALE GENOMIC DNA]</scope>
    <source>
        <strain evidence="1">JC2023a</strain>
    </source>
</reference>
<comment type="caution">
    <text evidence="1">The sequence shown here is derived from an EMBL/GenBank/DDBJ whole genome shotgun (WGS) entry which is preliminary data.</text>
</comment>
<proteinExistence type="predicted"/>
<evidence type="ECO:0000313" key="2">
    <source>
        <dbReference type="Proteomes" id="UP001335648"/>
    </source>
</evidence>
<evidence type="ECO:0000313" key="1">
    <source>
        <dbReference type="EMBL" id="KAK5877627.1"/>
    </source>
</evidence>
<organism evidence="1 2">
    <name type="scientific">Champsocephalus esox</name>
    <name type="common">pike icefish</name>
    <dbReference type="NCBI Taxonomy" id="159716"/>
    <lineage>
        <taxon>Eukaryota</taxon>
        <taxon>Metazoa</taxon>
        <taxon>Chordata</taxon>
        <taxon>Craniata</taxon>
        <taxon>Vertebrata</taxon>
        <taxon>Euteleostomi</taxon>
        <taxon>Actinopterygii</taxon>
        <taxon>Neopterygii</taxon>
        <taxon>Teleostei</taxon>
        <taxon>Neoteleostei</taxon>
        <taxon>Acanthomorphata</taxon>
        <taxon>Eupercaria</taxon>
        <taxon>Perciformes</taxon>
        <taxon>Notothenioidei</taxon>
        <taxon>Channichthyidae</taxon>
        <taxon>Champsocephalus</taxon>
    </lineage>
</organism>
<protein>
    <submittedName>
        <fullName evidence="1">Uncharacterized protein</fullName>
    </submittedName>
</protein>
<name>A0AAN8GBV1_9TELE</name>